<dbReference type="EMBL" id="JAYKXN010000006">
    <property type="protein sequence ID" value="KAK7278630.1"/>
    <property type="molecule type" value="Genomic_DNA"/>
</dbReference>
<protein>
    <submittedName>
        <fullName evidence="1">Uncharacterized protein</fullName>
    </submittedName>
</protein>
<sequence length="147" mass="16077">MSFDKPLHADLVHAVPDAHKKFLADLVWVYEEDNVFVNTTGGVKCRKLIAVHAGLKKGDVEEQLKLLKARNTRMPRVGALYGKKSVEDIPEELIASETILVSGHHAKLSIEGSRLIIDEGGGYADKPVAAIVLPSMKIIRDTDVLAI</sequence>
<evidence type="ECO:0000313" key="1">
    <source>
        <dbReference type="EMBL" id="KAK7278630.1"/>
    </source>
</evidence>
<dbReference type="Proteomes" id="UP001359559">
    <property type="component" value="Unassembled WGS sequence"/>
</dbReference>
<dbReference type="PANTHER" id="PTHR47474">
    <property type="entry name" value="TYROSINE-PROTEIN PHOSPHATASE RLPH2"/>
    <property type="match status" value="1"/>
</dbReference>
<organism evidence="1 2">
    <name type="scientific">Clitoria ternatea</name>
    <name type="common">Butterfly pea</name>
    <dbReference type="NCBI Taxonomy" id="43366"/>
    <lineage>
        <taxon>Eukaryota</taxon>
        <taxon>Viridiplantae</taxon>
        <taxon>Streptophyta</taxon>
        <taxon>Embryophyta</taxon>
        <taxon>Tracheophyta</taxon>
        <taxon>Spermatophyta</taxon>
        <taxon>Magnoliopsida</taxon>
        <taxon>eudicotyledons</taxon>
        <taxon>Gunneridae</taxon>
        <taxon>Pentapetalae</taxon>
        <taxon>rosids</taxon>
        <taxon>fabids</taxon>
        <taxon>Fabales</taxon>
        <taxon>Fabaceae</taxon>
        <taxon>Papilionoideae</taxon>
        <taxon>50 kb inversion clade</taxon>
        <taxon>NPAAA clade</taxon>
        <taxon>indigoferoid/millettioid clade</taxon>
        <taxon>Phaseoleae</taxon>
        <taxon>Clitoria</taxon>
    </lineage>
</organism>
<name>A0AAN9FM04_CLITE</name>
<comment type="caution">
    <text evidence="1">The sequence shown here is derived from an EMBL/GenBank/DDBJ whole genome shotgun (WGS) entry which is preliminary data.</text>
</comment>
<dbReference type="AlphaFoldDB" id="A0AAN9FM04"/>
<proteinExistence type="predicted"/>
<keyword evidence="2" id="KW-1185">Reference proteome</keyword>
<evidence type="ECO:0000313" key="2">
    <source>
        <dbReference type="Proteomes" id="UP001359559"/>
    </source>
</evidence>
<dbReference type="PANTHER" id="PTHR47474:SF1">
    <property type="entry name" value="TYROSINE-PROTEIN PHOSPHATASE RLPH2"/>
    <property type="match status" value="1"/>
</dbReference>
<dbReference type="Gene3D" id="3.60.21.10">
    <property type="match status" value="1"/>
</dbReference>
<accession>A0AAN9FM04</accession>
<reference evidence="1 2" key="1">
    <citation type="submission" date="2024-01" db="EMBL/GenBank/DDBJ databases">
        <title>The genomes of 5 underutilized Papilionoideae crops provide insights into root nodulation and disease resistance.</title>
        <authorList>
            <person name="Yuan L."/>
        </authorList>
    </citation>
    <scope>NUCLEOTIDE SEQUENCE [LARGE SCALE GENOMIC DNA]</scope>
    <source>
        <strain evidence="1">LY-2023</strain>
        <tissue evidence="1">Leaf</tissue>
    </source>
</reference>
<dbReference type="InterPro" id="IPR029052">
    <property type="entry name" value="Metallo-depent_PP-like"/>
</dbReference>
<gene>
    <name evidence="1" type="ORF">RJT34_23664</name>
</gene>